<dbReference type="InterPro" id="IPR056139">
    <property type="entry name" value="DUF7722"/>
</dbReference>
<evidence type="ECO:0000313" key="3">
    <source>
        <dbReference type="RefSeq" id="XP_018823817.1"/>
    </source>
</evidence>
<name>A0A2I4EWP3_JUGRE</name>
<dbReference type="STRING" id="51240.A0A2I4EWP3"/>
<dbReference type="AlphaFoldDB" id="A0A2I4EWP3"/>
<protein>
    <submittedName>
        <fullName evidence="3">Uncharacterized protein LOC108993380</fullName>
    </submittedName>
</protein>
<evidence type="ECO:0000313" key="2">
    <source>
        <dbReference type="Proteomes" id="UP000235220"/>
    </source>
</evidence>
<sequence>MMALNWLLHSACHILGSPKDTKMHCNATVGHPNEGSVQGDHVNSLKVPNGGQAGGKEIQPAVSVFQMPLHYPRYNKADYEMMEEWKVDLLLQQYGLNFKGNLDEKRAFAMGAFLWPDQY</sequence>
<dbReference type="OrthoDB" id="1932905at2759"/>
<dbReference type="Gramene" id="Jr04_12990_p1">
    <property type="protein sequence ID" value="cds.Jr04_12990_p1"/>
    <property type="gene ID" value="Jr04_12990"/>
</dbReference>
<dbReference type="RefSeq" id="XP_018823817.1">
    <property type="nucleotide sequence ID" value="XM_018968272.2"/>
</dbReference>
<gene>
    <name evidence="3" type="primary">LOC108993380</name>
</gene>
<accession>A0A2I4EWP3</accession>
<organism evidence="2 3">
    <name type="scientific">Juglans regia</name>
    <name type="common">English walnut</name>
    <dbReference type="NCBI Taxonomy" id="51240"/>
    <lineage>
        <taxon>Eukaryota</taxon>
        <taxon>Viridiplantae</taxon>
        <taxon>Streptophyta</taxon>
        <taxon>Embryophyta</taxon>
        <taxon>Tracheophyta</taxon>
        <taxon>Spermatophyta</taxon>
        <taxon>Magnoliopsida</taxon>
        <taxon>eudicotyledons</taxon>
        <taxon>Gunneridae</taxon>
        <taxon>Pentapetalae</taxon>
        <taxon>rosids</taxon>
        <taxon>fabids</taxon>
        <taxon>Fagales</taxon>
        <taxon>Juglandaceae</taxon>
        <taxon>Juglans</taxon>
    </lineage>
</organism>
<keyword evidence="2" id="KW-1185">Reference proteome</keyword>
<dbReference type="Pfam" id="PF24847">
    <property type="entry name" value="DUF7722"/>
    <property type="match status" value="1"/>
</dbReference>
<dbReference type="PANTHER" id="PTHR33513">
    <property type="entry name" value="OS06G0523300 PROTEIN"/>
    <property type="match status" value="1"/>
</dbReference>
<proteinExistence type="predicted"/>
<dbReference type="Proteomes" id="UP000235220">
    <property type="component" value="Chromosome 4"/>
</dbReference>
<feature type="domain" description="DUF7722" evidence="1">
    <location>
        <begin position="71"/>
        <end position="116"/>
    </location>
</feature>
<dbReference type="GeneID" id="108993380"/>
<dbReference type="KEGG" id="jre:108993380"/>
<evidence type="ECO:0000259" key="1">
    <source>
        <dbReference type="Pfam" id="PF24847"/>
    </source>
</evidence>
<dbReference type="PANTHER" id="PTHR33513:SF41">
    <property type="match status" value="1"/>
</dbReference>
<reference evidence="3" key="1">
    <citation type="submission" date="2025-08" db="UniProtKB">
        <authorList>
            <consortium name="RefSeq"/>
        </authorList>
    </citation>
    <scope>IDENTIFICATION</scope>
    <source>
        <tissue evidence="3">Leaves</tissue>
    </source>
</reference>